<feature type="compositionally biased region" description="Basic and acidic residues" evidence="1">
    <location>
        <begin position="45"/>
        <end position="59"/>
    </location>
</feature>
<dbReference type="AlphaFoldDB" id="A0A2Z4Y4N9"/>
<protein>
    <submittedName>
        <fullName evidence="2">Uncharacterized protein</fullName>
    </submittedName>
</protein>
<dbReference type="Proteomes" id="UP000262583">
    <property type="component" value="Chromosome"/>
</dbReference>
<gene>
    <name evidence="2" type="ORF">BRCON_1071</name>
</gene>
<proteinExistence type="predicted"/>
<evidence type="ECO:0000313" key="3">
    <source>
        <dbReference type="Proteomes" id="UP000262583"/>
    </source>
</evidence>
<feature type="region of interest" description="Disordered" evidence="1">
    <location>
        <begin position="45"/>
        <end position="67"/>
    </location>
</feature>
<reference evidence="2 3" key="1">
    <citation type="submission" date="2018-05" db="EMBL/GenBank/DDBJ databases">
        <title>A metagenomic window into the 2 km-deep terrestrial subsurface aquifer revealed taxonomically and functionally diverse microbial community comprising novel uncultured bacterial lineages.</title>
        <authorList>
            <person name="Kadnikov V.V."/>
            <person name="Mardanov A.V."/>
            <person name="Beletsky A.V."/>
            <person name="Banks D."/>
            <person name="Pimenov N.V."/>
            <person name="Frank Y.A."/>
            <person name="Karnachuk O.V."/>
            <person name="Ravin N.V."/>
        </authorList>
    </citation>
    <scope>NUCLEOTIDE SEQUENCE [LARGE SCALE GENOMIC DNA]</scope>
    <source>
        <strain evidence="2">BY</strain>
    </source>
</reference>
<name>A0A2Z4Y4N9_SUMC1</name>
<evidence type="ECO:0000313" key="2">
    <source>
        <dbReference type="EMBL" id="AXA35848.1"/>
    </source>
</evidence>
<organism evidence="2 3">
    <name type="scientific">Sumerlaea chitinivorans</name>
    <dbReference type="NCBI Taxonomy" id="2250252"/>
    <lineage>
        <taxon>Bacteria</taxon>
        <taxon>Candidatus Sumerlaeota</taxon>
        <taxon>Candidatus Sumerlaeia</taxon>
        <taxon>Candidatus Sumerlaeales</taxon>
        <taxon>Candidatus Sumerlaeaceae</taxon>
        <taxon>Candidatus Sumerlaea</taxon>
    </lineage>
</organism>
<accession>A0A2Z4Y4N9</accession>
<dbReference type="EMBL" id="CP030759">
    <property type="protein sequence ID" value="AXA35848.1"/>
    <property type="molecule type" value="Genomic_DNA"/>
</dbReference>
<evidence type="ECO:0000256" key="1">
    <source>
        <dbReference type="SAM" id="MobiDB-lite"/>
    </source>
</evidence>
<sequence>MMRKTDLRRGKKVPPSASFEAADAFAGSGMDEVAEQILFEDRPLLARRPENLMQKDKENPCQQGNGQ</sequence>
<dbReference type="KEGG" id="schv:BRCON_1071"/>